<name>A0A8S5M072_9CAUD</name>
<keyword evidence="3" id="KW-0067">ATP-binding</keyword>
<dbReference type="PANTHER" id="PTHR39184">
    <property type="match status" value="1"/>
</dbReference>
<dbReference type="InterPro" id="IPR052380">
    <property type="entry name" value="Viral_DNA_packaging_terminase"/>
</dbReference>
<evidence type="ECO:0000256" key="4">
    <source>
        <dbReference type="ARBA" id="ARBA00023219"/>
    </source>
</evidence>
<proteinExistence type="predicted"/>
<protein>
    <submittedName>
        <fullName evidence="6">Large terminase</fullName>
    </submittedName>
</protein>
<dbReference type="Gene3D" id="3.30.420.280">
    <property type="match status" value="1"/>
</dbReference>
<dbReference type="PANTHER" id="PTHR39184:SF1">
    <property type="entry name" value="PBSX PHAGE TERMINASE LARGE SUBUNIT"/>
    <property type="match status" value="1"/>
</dbReference>
<accession>A0A8S5M072</accession>
<sequence>MREAMPALSDKQLQILAFPYTRFDALIADGAIRSGKTVWMMYAFVEDAMRRYDRQRFGICGKTVDSAVKNIVVPYLGMTEPRERMDIQWRRSDKLLVVRCGQVENYFEIFGGKDESSFTLIQGRTLAGILLDEVALMPRSFVEQALSRCSVDGSKFWFNCNPDSPQHWFYTEWVSKPEEHNALRLHFELRDNPALTGHILKRYETMYTGVFYRRYILGEWCVAEGLVYDFGEDNITDEVPANGEYYISIDYGTQNPFSAGLWCVLGSKATRVKEFYYNGRQKAVQRTDEQYCDDVEQLADGYKIRRVVVDPSAASFIAALRQRGFNVIKADNTVLDGIRRVSVYLHAGNIQIHRSCVDSIAEFGLYRWDDKAGDDRVVKENDHAMDDIRYFVNTILRKKIGKKESQLILGAAK</sequence>
<reference evidence="6" key="1">
    <citation type="journal article" date="2021" name="Proc. Natl. Acad. Sci. U.S.A.">
        <title>A Catalog of Tens of Thousands of Viruses from Human Metagenomes Reveals Hidden Associations with Chronic Diseases.</title>
        <authorList>
            <person name="Tisza M.J."/>
            <person name="Buck C.B."/>
        </authorList>
    </citation>
    <scope>NUCLEOTIDE SEQUENCE</scope>
    <source>
        <strain evidence="6">CtuvC1</strain>
    </source>
</reference>
<evidence type="ECO:0000256" key="2">
    <source>
        <dbReference type="ARBA" id="ARBA00022741"/>
    </source>
</evidence>
<evidence type="ECO:0000313" key="6">
    <source>
        <dbReference type="EMBL" id="DAD75447.1"/>
    </source>
</evidence>
<evidence type="ECO:0000256" key="3">
    <source>
        <dbReference type="ARBA" id="ARBA00022840"/>
    </source>
</evidence>
<evidence type="ECO:0000259" key="5">
    <source>
        <dbReference type="Pfam" id="PF17289"/>
    </source>
</evidence>
<keyword evidence="1" id="KW-1188">Viral release from host cell</keyword>
<dbReference type="EMBL" id="BK014784">
    <property type="protein sequence ID" value="DAD75447.1"/>
    <property type="molecule type" value="Genomic_DNA"/>
</dbReference>
<dbReference type="InterPro" id="IPR006437">
    <property type="entry name" value="Phage_terminase_lsu"/>
</dbReference>
<dbReference type="InterPro" id="IPR035421">
    <property type="entry name" value="Terminase_6C"/>
</dbReference>
<keyword evidence="2" id="KW-0547">Nucleotide-binding</keyword>
<keyword evidence="4" id="KW-0231">Viral genome packaging</keyword>
<dbReference type="Pfam" id="PF03237">
    <property type="entry name" value="Terminase_6N"/>
    <property type="match status" value="1"/>
</dbReference>
<organism evidence="6">
    <name type="scientific">Siphoviridae sp. ctuvC1</name>
    <dbReference type="NCBI Taxonomy" id="2826507"/>
    <lineage>
        <taxon>Viruses</taxon>
        <taxon>Duplodnaviria</taxon>
        <taxon>Heunggongvirae</taxon>
        <taxon>Uroviricota</taxon>
        <taxon>Caudoviricetes</taxon>
    </lineage>
</organism>
<dbReference type="InterPro" id="IPR027417">
    <property type="entry name" value="P-loop_NTPase"/>
</dbReference>
<dbReference type="NCBIfam" id="TIGR01547">
    <property type="entry name" value="phage_term_2"/>
    <property type="match status" value="1"/>
</dbReference>
<dbReference type="Gene3D" id="3.40.50.300">
    <property type="entry name" value="P-loop containing nucleotide triphosphate hydrolases"/>
    <property type="match status" value="1"/>
</dbReference>
<evidence type="ECO:0000256" key="1">
    <source>
        <dbReference type="ARBA" id="ARBA00022612"/>
    </source>
</evidence>
<dbReference type="GO" id="GO:0005524">
    <property type="term" value="F:ATP binding"/>
    <property type="evidence" value="ECO:0007669"/>
    <property type="project" value="UniProtKB-KW"/>
</dbReference>
<dbReference type="Pfam" id="PF17289">
    <property type="entry name" value="Terminase_6C"/>
    <property type="match status" value="1"/>
</dbReference>
<feature type="domain" description="Terminase large subunit gp17-like C-terminal" evidence="5">
    <location>
        <begin position="250"/>
        <end position="393"/>
    </location>
</feature>